<dbReference type="InterPro" id="IPR018062">
    <property type="entry name" value="HTH_AraC-typ_CS"/>
</dbReference>
<reference evidence="6 7" key="1">
    <citation type="submission" date="2016-11" db="EMBL/GenBank/DDBJ databases">
        <authorList>
            <person name="Jaros S."/>
            <person name="Januszkiewicz K."/>
            <person name="Wedrychowicz H."/>
        </authorList>
    </citation>
    <scope>NUCLEOTIDE SEQUENCE [LARGE SCALE GENOMIC DNA]</scope>
    <source>
        <strain evidence="6 7">CGMCC 4.2025</strain>
    </source>
</reference>
<dbReference type="PANTHER" id="PTHR46796">
    <property type="entry name" value="HTH-TYPE TRANSCRIPTIONAL ACTIVATOR RHAS-RELATED"/>
    <property type="match status" value="1"/>
</dbReference>
<dbReference type="Pfam" id="PF12833">
    <property type="entry name" value="HTH_18"/>
    <property type="match status" value="1"/>
</dbReference>
<dbReference type="Proteomes" id="UP000184111">
    <property type="component" value="Unassembled WGS sequence"/>
</dbReference>
<proteinExistence type="predicted"/>
<feature type="compositionally biased region" description="Polar residues" evidence="4">
    <location>
        <begin position="116"/>
        <end position="125"/>
    </location>
</feature>
<dbReference type="SMART" id="SM00342">
    <property type="entry name" value="HTH_ARAC"/>
    <property type="match status" value="1"/>
</dbReference>
<dbReference type="GO" id="GO:0043565">
    <property type="term" value="F:sequence-specific DNA binding"/>
    <property type="evidence" value="ECO:0007669"/>
    <property type="project" value="InterPro"/>
</dbReference>
<evidence type="ECO:0000256" key="3">
    <source>
        <dbReference type="ARBA" id="ARBA00023163"/>
    </source>
</evidence>
<dbReference type="InterPro" id="IPR018060">
    <property type="entry name" value="HTH_AraC"/>
</dbReference>
<evidence type="ECO:0000256" key="4">
    <source>
        <dbReference type="SAM" id="MobiDB-lite"/>
    </source>
</evidence>
<name>A0A1M7G9W2_9ACTN</name>
<dbReference type="EMBL" id="FRBI01000008">
    <property type="protein sequence ID" value="SHM12966.1"/>
    <property type="molecule type" value="Genomic_DNA"/>
</dbReference>
<protein>
    <submittedName>
        <fullName evidence="6">AraC-type DNA-binding protein</fullName>
    </submittedName>
</protein>
<dbReference type="OrthoDB" id="9816011at2"/>
<dbReference type="InterPro" id="IPR020449">
    <property type="entry name" value="Tscrpt_reg_AraC-type_HTH"/>
</dbReference>
<sequence length="266" mass="29338">MEYIVQRAVAVIREKYGEPLTLDELAQMVLVSKFHFLRSFRRTTGVTPGRFLSAVRLAEAKRLLLDTSLKVSDISAQVGYSSIGSFTRRFTESVGLPPTQYRQSATAVPLPHPQRPASTGRNSVSGYVRPWRTGRTEVFVGLFDSPILQGRPAVCAVLEAPGPFRLTGVPAGTWFLHAATLPEPGAAGCRTRQWRQPVQLVDCTGALTMRDQDAVTAERHERVILSPRPAEWFRPPVLLALPHQMPGVTTPRKLLTGYREPSATAV</sequence>
<accession>A0A1M7G9W2</accession>
<evidence type="ECO:0000313" key="7">
    <source>
        <dbReference type="Proteomes" id="UP000184111"/>
    </source>
</evidence>
<dbReference type="STRING" id="310782.SAMN05216499_108193"/>
<dbReference type="AlphaFoldDB" id="A0A1M7G9W2"/>
<dbReference type="Gene3D" id="1.10.10.60">
    <property type="entry name" value="Homeodomain-like"/>
    <property type="match status" value="2"/>
</dbReference>
<dbReference type="PANTHER" id="PTHR46796:SF2">
    <property type="entry name" value="TRANSCRIPTIONAL REGULATORY PROTEIN"/>
    <property type="match status" value="1"/>
</dbReference>
<keyword evidence="1" id="KW-0805">Transcription regulation</keyword>
<feature type="region of interest" description="Disordered" evidence="4">
    <location>
        <begin position="105"/>
        <end position="126"/>
    </location>
</feature>
<dbReference type="InterPro" id="IPR009057">
    <property type="entry name" value="Homeodomain-like_sf"/>
</dbReference>
<dbReference type="GO" id="GO:0003700">
    <property type="term" value="F:DNA-binding transcription factor activity"/>
    <property type="evidence" value="ECO:0007669"/>
    <property type="project" value="InterPro"/>
</dbReference>
<evidence type="ECO:0000256" key="2">
    <source>
        <dbReference type="ARBA" id="ARBA00023125"/>
    </source>
</evidence>
<dbReference type="PROSITE" id="PS01124">
    <property type="entry name" value="HTH_ARAC_FAMILY_2"/>
    <property type="match status" value="1"/>
</dbReference>
<dbReference type="InterPro" id="IPR050204">
    <property type="entry name" value="AraC_XylS_family_regulators"/>
</dbReference>
<dbReference type="PRINTS" id="PR00032">
    <property type="entry name" value="HTHARAC"/>
</dbReference>
<keyword evidence="3" id="KW-0804">Transcription</keyword>
<feature type="domain" description="HTH araC/xylS-type" evidence="5">
    <location>
        <begin position="6"/>
        <end position="104"/>
    </location>
</feature>
<dbReference type="PROSITE" id="PS00041">
    <property type="entry name" value="HTH_ARAC_FAMILY_1"/>
    <property type="match status" value="1"/>
</dbReference>
<evidence type="ECO:0000313" key="6">
    <source>
        <dbReference type="EMBL" id="SHM12966.1"/>
    </source>
</evidence>
<evidence type="ECO:0000256" key="1">
    <source>
        <dbReference type="ARBA" id="ARBA00023015"/>
    </source>
</evidence>
<dbReference type="RefSeq" id="WP_079189759.1">
    <property type="nucleotide sequence ID" value="NZ_FRBI01000008.1"/>
</dbReference>
<organism evidence="6 7">
    <name type="scientific">Actinacidiphila paucisporea</name>
    <dbReference type="NCBI Taxonomy" id="310782"/>
    <lineage>
        <taxon>Bacteria</taxon>
        <taxon>Bacillati</taxon>
        <taxon>Actinomycetota</taxon>
        <taxon>Actinomycetes</taxon>
        <taxon>Kitasatosporales</taxon>
        <taxon>Streptomycetaceae</taxon>
        <taxon>Actinacidiphila</taxon>
    </lineage>
</organism>
<gene>
    <name evidence="6" type="ORF">SAMN05216499_108193</name>
</gene>
<keyword evidence="2 6" id="KW-0238">DNA-binding</keyword>
<keyword evidence="7" id="KW-1185">Reference proteome</keyword>
<dbReference type="SUPFAM" id="SSF46689">
    <property type="entry name" value="Homeodomain-like"/>
    <property type="match status" value="2"/>
</dbReference>
<evidence type="ECO:0000259" key="5">
    <source>
        <dbReference type="PROSITE" id="PS01124"/>
    </source>
</evidence>